<dbReference type="PANTHER" id="PTHR32182:SF0">
    <property type="entry name" value="DNA REPLICATION AND REPAIR PROTEIN RECF"/>
    <property type="match status" value="1"/>
</dbReference>
<dbReference type="NCBIfam" id="TIGR00611">
    <property type="entry name" value="recf"/>
    <property type="match status" value="1"/>
</dbReference>
<comment type="function">
    <text evidence="9 10">The RecF protein is involved in DNA metabolism; it is required for DNA replication and normal SOS inducibility. RecF binds preferentially to single-stranded, linear DNA. It also seems to bind ATP.</text>
</comment>
<keyword evidence="8 9" id="KW-0238">DNA-binding</keyword>
<comment type="caution">
    <text evidence="12">The sequence shown here is derived from an EMBL/GenBank/DDBJ whole genome shotgun (WGS) entry which is preliminary data.</text>
</comment>
<evidence type="ECO:0000256" key="2">
    <source>
        <dbReference type="ARBA" id="ARBA00008016"/>
    </source>
</evidence>
<evidence type="ECO:0000256" key="6">
    <source>
        <dbReference type="ARBA" id="ARBA00022741"/>
    </source>
</evidence>
<evidence type="ECO:0000256" key="8">
    <source>
        <dbReference type="ARBA" id="ARBA00023125"/>
    </source>
</evidence>
<keyword evidence="6 9" id="KW-0547">Nucleotide-binding</keyword>
<proteinExistence type="inferred from homology"/>
<gene>
    <name evidence="9 12" type="primary">recF</name>
    <name evidence="12" type="ORF">G3RUM_00246</name>
</gene>
<keyword evidence="9 10" id="KW-0234">DNA repair</keyword>
<evidence type="ECO:0000256" key="5">
    <source>
        <dbReference type="ARBA" id="ARBA00022705"/>
    </source>
</evidence>
<dbReference type="HAMAP" id="MF_00365">
    <property type="entry name" value="RecF"/>
    <property type="match status" value="1"/>
</dbReference>
<keyword evidence="4 9" id="KW-0963">Cytoplasm</keyword>
<reference evidence="12 13" key="2">
    <citation type="journal article" date="2020" name="Cell Rep.">
        <title>Acquisition and Adaptation of Ultra-small Parasitic Reduced Genome Bacteria to Mammalian Hosts.</title>
        <authorList>
            <person name="McLean J.S."/>
            <person name="Bor B."/>
            <person name="Kerns K.A."/>
            <person name="Liu Q."/>
            <person name="To T.T."/>
            <person name="Solden L."/>
            <person name="Hendrickson E.L."/>
            <person name="Wrighton K."/>
            <person name="Shi W."/>
            <person name="He X."/>
        </authorList>
    </citation>
    <scope>NUCLEOTIDE SEQUENCE [LARGE SCALE GENOMIC DNA]</scope>
    <source>
        <strain evidence="12 13">TM7_G3_2_Rum_HOT_351B</strain>
    </source>
</reference>
<comment type="similarity">
    <text evidence="2 9 10">Belongs to the RecF family.</text>
</comment>
<accession>A0ABY0FNN2</accession>
<dbReference type="EMBL" id="PRLM01000002">
    <property type="protein sequence ID" value="RYC74969.1"/>
    <property type="molecule type" value="Genomic_DNA"/>
</dbReference>
<evidence type="ECO:0000313" key="12">
    <source>
        <dbReference type="EMBL" id="RYC74969.1"/>
    </source>
</evidence>
<dbReference type="InterPro" id="IPR042174">
    <property type="entry name" value="RecF_2"/>
</dbReference>
<feature type="binding site" evidence="9">
    <location>
        <begin position="30"/>
        <end position="37"/>
    </location>
    <ligand>
        <name>ATP</name>
        <dbReference type="ChEBI" id="CHEBI:30616"/>
    </ligand>
</feature>
<dbReference type="InterPro" id="IPR003395">
    <property type="entry name" value="RecF/RecN/SMC_N"/>
</dbReference>
<sequence>MIVKSIKLFNFRNHTEYSLLCEDEISLILGENGSGKTSVLEAIYILTRGKSFRATDPEILKRGTTFYRIEIEYSNGETNIATYDGNHKTFLITDKKSRRLPKKNKYPVVLFQPSDLNLISHSPSRRRDYFDRIFSQFNENYATNLSRYEKALKQRNELLKNEHLTKESVFSWNILLAKYGIDLYNSRNKFIQEINSHVTDVYRSIAENNDEISIIYKTDINSADDNEYLQTLERNFEKDSYLGHTNFGVHRDDYIFEFNHKNADGSASRGESRSIILALKFIEADLIYQKTNLKPIILLDDVFSELDETRRKCLIKNFKNNQVIITSVENITQPE</sequence>
<reference evidence="12 13" key="1">
    <citation type="journal article" date="2018" name="bioRxiv">
        <title>Evidence of independent acquisition and adaption of ultra-small bacteria to human hosts across the highly diverse yet reduced genomes of the phylum Saccharibacteria.</title>
        <authorList>
            <person name="McLean J.S."/>
            <person name="Bor B."/>
            <person name="To T.T."/>
            <person name="Liu Q."/>
            <person name="Kearns K.A."/>
            <person name="Solden L.M."/>
            <person name="Wrighton K.C."/>
            <person name="He X."/>
            <person name="Shi W."/>
        </authorList>
    </citation>
    <scope>NUCLEOTIDE SEQUENCE [LARGE SCALE GENOMIC DNA]</scope>
    <source>
        <strain evidence="12 13">TM7_G3_2_Rum_HOT_351B</strain>
    </source>
</reference>
<evidence type="ECO:0000256" key="1">
    <source>
        <dbReference type="ARBA" id="ARBA00004496"/>
    </source>
</evidence>
<organism evidence="12 13">
    <name type="scientific">Candidatus Nanosyncoccus alces</name>
    <dbReference type="NCBI Taxonomy" id="2171997"/>
    <lineage>
        <taxon>Bacteria</taxon>
        <taxon>Candidatus Saccharimonadota</taxon>
        <taxon>Candidatus Nanosyncoccalia</taxon>
        <taxon>Candidatus Nanosyncoccales</taxon>
        <taxon>Candidatus Nanosyncoccaceae</taxon>
        <taxon>Candidatus Nanosyncoccus</taxon>
    </lineage>
</organism>
<dbReference type="InterPro" id="IPR018078">
    <property type="entry name" value="DNA-binding_RecF_CS"/>
</dbReference>
<evidence type="ECO:0000256" key="9">
    <source>
        <dbReference type="HAMAP-Rule" id="MF_00365"/>
    </source>
</evidence>
<keyword evidence="9 10" id="KW-0742">SOS response</keyword>
<evidence type="ECO:0000256" key="7">
    <source>
        <dbReference type="ARBA" id="ARBA00022840"/>
    </source>
</evidence>
<evidence type="ECO:0000256" key="3">
    <source>
        <dbReference type="ARBA" id="ARBA00020170"/>
    </source>
</evidence>
<dbReference type="PANTHER" id="PTHR32182">
    <property type="entry name" value="DNA REPLICATION AND REPAIR PROTEIN RECF"/>
    <property type="match status" value="1"/>
</dbReference>
<protein>
    <recommendedName>
        <fullName evidence="3 9">DNA replication and repair protein RecF</fullName>
    </recommendedName>
</protein>
<dbReference type="Pfam" id="PF02463">
    <property type="entry name" value="SMC_N"/>
    <property type="match status" value="1"/>
</dbReference>
<keyword evidence="5 9" id="KW-0235">DNA replication</keyword>
<dbReference type="PROSITE" id="PS00618">
    <property type="entry name" value="RECF_2"/>
    <property type="match status" value="1"/>
</dbReference>
<evidence type="ECO:0000256" key="10">
    <source>
        <dbReference type="RuleBase" id="RU000578"/>
    </source>
</evidence>
<evidence type="ECO:0000256" key="4">
    <source>
        <dbReference type="ARBA" id="ARBA00022490"/>
    </source>
</evidence>
<feature type="domain" description="RecF/RecN/SMC N-terminal" evidence="11">
    <location>
        <begin position="3"/>
        <end position="330"/>
    </location>
</feature>
<dbReference type="InterPro" id="IPR027417">
    <property type="entry name" value="P-loop_NTPase"/>
</dbReference>
<dbReference type="RefSeq" id="WP_129734599.1">
    <property type="nucleotide sequence ID" value="NZ_PRLM01000002.1"/>
</dbReference>
<dbReference type="Gene3D" id="1.20.1050.90">
    <property type="entry name" value="RecF/RecN/SMC, N-terminal domain"/>
    <property type="match status" value="1"/>
</dbReference>
<dbReference type="Gene3D" id="3.40.50.300">
    <property type="entry name" value="P-loop containing nucleotide triphosphate hydrolases"/>
    <property type="match status" value="1"/>
</dbReference>
<dbReference type="SUPFAM" id="SSF52540">
    <property type="entry name" value="P-loop containing nucleoside triphosphate hydrolases"/>
    <property type="match status" value="1"/>
</dbReference>
<keyword evidence="7 9" id="KW-0067">ATP-binding</keyword>
<keyword evidence="9 10" id="KW-0227">DNA damage</keyword>
<evidence type="ECO:0000313" key="13">
    <source>
        <dbReference type="Proteomes" id="UP001191019"/>
    </source>
</evidence>
<name>A0ABY0FNN2_9BACT</name>
<dbReference type="Proteomes" id="UP001191019">
    <property type="component" value="Unassembled WGS sequence"/>
</dbReference>
<keyword evidence="13" id="KW-1185">Reference proteome</keyword>
<evidence type="ECO:0000259" key="11">
    <source>
        <dbReference type="Pfam" id="PF02463"/>
    </source>
</evidence>
<dbReference type="InterPro" id="IPR001238">
    <property type="entry name" value="DNA-binding_RecF"/>
</dbReference>
<comment type="subcellular location">
    <subcellularLocation>
        <location evidence="1 9 10">Cytoplasm</location>
    </subcellularLocation>
</comment>